<comment type="subcellular location">
    <subcellularLocation>
        <location evidence="1 6">Nucleus</location>
    </subcellularLocation>
</comment>
<protein>
    <recommendedName>
        <fullName evidence="3 6">DNA replication complex GINS protein PSF1</fullName>
    </recommendedName>
</protein>
<dbReference type="Proteomes" id="UP001498771">
    <property type="component" value="Unassembled WGS sequence"/>
</dbReference>
<evidence type="ECO:0000256" key="7">
    <source>
        <dbReference type="SAM" id="MobiDB-lite"/>
    </source>
</evidence>
<comment type="function">
    <text evidence="6">Required for correct functioning of the GINS complex, a complex that plays an essential role in the initiation of DNA replication, and progression of DNA replication forks. GINS complex seems to bind preferentially to single-stranded DNA.</text>
</comment>
<dbReference type="InterPro" id="IPR036224">
    <property type="entry name" value="GINS_bundle-like_dom_sf"/>
</dbReference>
<dbReference type="Gene3D" id="1.20.58.1030">
    <property type="match status" value="1"/>
</dbReference>
<dbReference type="CDD" id="cd21696">
    <property type="entry name" value="GINS_B_Psf1"/>
    <property type="match status" value="1"/>
</dbReference>
<evidence type="ECO:0000256" key="1">
    <source>
        <dbReference type="ARBA" id="ARBA00004123"/>
    </source>
</evidence>
<reference evidence="10 11" key="1">
    <citation type="submission" date="2024-03" db="EMBL/GenBank/DDBJ databases">
        <title>Genome-scale model development and genomic sequencing of the oleaginous clade Lipomyces.</title>
        <authorList>
            <consortium name="Lawrence Berkeley National Laboratory"/>
            <person name="Czajka J.J."/>
            <person name="Han Y."/>
            <person name="Kim J."/>
            <person name="Mondo S.J."/>
            <person name="Hofstad B.A."/>
            <person name="Robles A."/>
            <person name="Haridas S."/>
            <person name="Riley R."/>
            <person name="LaButti K."/>
            <person name="Pangilinan J."/>
            <person name="Andreopoulos W."/>
            <person name="Lipzen A."/>
            <person name="Yan J."/>
            <person name="Wang M."/>
            <person name="Ng V."/>
            <person name="Grigoriev I.V."/>
            <person name="Spatafora J.W."/>
            <person name="Magnuson J.K."/>
            <person name="Baker S.E."/>
            <person name="Pomraning K.R."/>
        </authorList>
    </citation>
    <scope>NUCLEOTIDE SEQUENCE [LARGE SCALE GENOMIC DNA]</scope>
    <source>
        <strain evidence="10 11">Phaff 52-87</strain>
    </source>
</reference>
<organism evidence="10 11">
    <name type="scientific">Myxozyma melibiosi</name>
    <dbReference type="NCBI Taxonomy" id="54550"/>
    <lineage>
        <taxon>Eukaryota</taxon>
        <taxon>Fungi</taxon>
        <taxon>Dikarya</taxon>
        <taxon>Ascomycota</taxon>
        <taxon>Saccharomycotina</taxon>
        <taxon>Lipomycetes</taxon>
        <taxon>Lipomycetales</taxon>
        <taxon>Lipomycetaceae</taxon>
        <taxon>Myxozyma</taxon>
    </lineage>
</organism>
<comment type="subunit">
    <text evidence="6">Component of the GINS complex.</text>
</comment>
<accession>A0ABR1F413</accession>
<dbReference type="PANTHER" id="PTHR12914">
    <property type="entry name" value="PARTNER OF SLD5"/>
    <property type="match status" value="1"/>
</dbReference>
<evidence type="ECO:0000259" key="8">
    <source>
        <dbReference type="Pfam" id="PF05916"/>
    </source>
</evidence>
<feature type="compositionally biased region" description="Low complexity" evidence="7">
    <location>
        <begin position="104"/>
        <end position="119"/>
    </location>
</feature>
<dbReference type="SUPFAM" id="SSF158573">
    <property type="entry name" value="GINS helical bundle-like"/>
    <property type="match status" value="1"/>
</dbReference>
<dbReference type="Pfam" id="PF05916">
    <property type="entry name" value="Sld5"/>
    <property type="match status" value="1"/>
</dbReference>
<keyword evidence="11" id="KW-1185">Reference proteome</keyword>
<dbReference type="EMBL" id="JBBJBU010000007">
    <property type="protein sequence ID" value="KAK7204574.1"/>
    <property type="molecule type" value="Genomic_DNA"/>
</dbReference>
<comment type="caution">
    <text evidence="10">The sequence shown here is derived from an EMBL/GenBank/DDBJ whole genome shotgun (WGS) entry which is preliminary data.</text>
</comment>
<evidence type="ECO:0000313" key="11">
    <source>
        <dbReference type="Proteomes" id="UP001498771"/>
    </source>
</evidence>
<sequence length="219" mass="24485">MYGDLAMKLAQDARRVQTLESLPAYQVDLVASIVREIRDLNRDFNILLKKQGPDYDPRRHGEASCALFILQLCVQRNKRSLLAYHRLRAKRIEELAWAGVDAASAGEENSGSGNANSSSGAGGTRGSTSLTAGWHPDEDEYFRGFSDVLAELKGEWTDIDLVGPMDPPRDLFIDVRVLKDAGDIQTEYGMISLTRNSQFYVRQADVERLIQQGYLLKMS</sequence>
<evidence type="ECO:0000256" key="4">
    <source>
        <dbReference type="ARBA" id="ARBA00022705"/>
    </source>
</evidence>
<dbReference type="Pfam" id="PF24997">
    <property type="entry name" value="PSF1_C"/>
    <property type="match status" value="1"/>
</dbReference>
<evidence type="ECO:0000256" key="3">
    <source>
        <dbReference type="ARBA" id="ARBA00015143"/>
    </source>
</evidence>
<feature type="region of interest" description="Disordered" evidence="7">
    <location>
        <begin position="104"/>
        <end position="130"/>
    </location>
</feature>
<dbReference type="CDD" id="cd11710">
    <property type="entry name" value="GINS_A_psf1"/>
    <property type="match status" value="1"/>
</dbReference>
<dbReference type="GeneID" id="90040012"/>
<evidence type="ECO:0000259" key="9">
    <source>
        <dbReference type="Pfam" id="PF24997"/>
    </source>
</evidence>
<dbReference type="InterPro" id="IPR005339">
    <property type="entry name" value="GINS_Psf1"/>
</dbReference>
<dbReference type="RefSeq" id="XP_064767607.1">
    <property type="nucleotide sequence ID" value="XM_064914500.1"/>
</dbReference>
<feature type="domain" description="DNA replication complex GINS protein PSF1 C-terminal" evidence="9">
    <location>
        <begin position="170"/>
        <end position="217"/>
    </location>
</feature>
<keyword evidence="5 6" id="KW-0539">Nucleus</keyword>
<evidence type="ECO:0000256" key="5">
    <source>
        <dbReference type="ARBA" id="ARBA00023242"/>
    </source>
</evidence>
<evidence type="ECO:0000256" key="2">
    <source>
        <dbReference type="ARBA" id="ARBA00006677"/>
    </source>
</evidence>
<gene>
    <name evidence="10" type="ORF">BZA70DRAFT_295732</name>
</gene>
<proteinExistence type="inferred from homology"/>
<dbReference type="PANTHER" id="PTHR12914:SF2">
    <property type="entry name" value="DNA REPLICATION COMPLEX GINS PROTEIN PSF1"/>
    <property type="match status" value="1"/>
</dbReference>
<dbReference type="InterPro" id="IPR056783">
    <property type="entry name" value="PSF1_C"/>
</dbReference>
<keyword evidence="4 6" id="KW-0235">DNA replication</keyword>
<evidence type="ECO:0000256" key="6">
    <source>
        <dbReference type="RuleBase" id="RU368085"/>
    </source>
</evidence>
<name>A0ABR1F413_9ASCO</name>
<evidence type="ECO:0000313" key="10">
    <source>
        <dbReference type="EMBL" id="KAK7204574.1"/>
    </source>
</evidence>
<comment type="similarity">
    <text evidence="2 6">Belongs to the GINS1/PSF1 family.</text>
</comment>
<feature type="domain" description="GINS subunit" evidence="8">
    <location>
        <begin position="64"/>
        <end position="156"/>
    </location>
</feature>
<dbReference type="InterPro" id="IPR021151">
    <property type="entry name" value="GINS_A"/>
</dbReference>